<reference evidence="2" key="1">
    <citation type="journal article" date="2020" name="Stud. Mycol.">
        <title>101 Dothideomycetes genomes: a test case for predicting lifestyles and emergence of pathogens.</title>
        <authorList>
            <person name="Haridas S."/>
            <person name="Albert R."/>
            <person name="Binder M."/>
            <person name="Bloem J."/>
            <person name="Labutti K."/>
            <person name="Salamov A."/>
            <person name="Andreopoulos B."/>
            <person name="Baker S."/>
            <person name="Barry K."/>
            <person name="Bills G."/>
            <person name="Bluhm B."/>
            <person name="Cannon C."/>
            <person name="Castanera R."/>
            <person name="Culley D."/>
            <person name="Daum C."/>
            <person name="Ezra D."/>
            <person name="Gonzalez J."/>
            <person name="Henrissat B."/>
            <person name="Kuo A."/>
            <person name="Liang C."/>
            <person name="Lipzen A."/>
            <person name="Lutzoni F."/>
            <person name="Magnuson J."/>
            <person name="Mondo S."/>
            <person name="Nolan M."/>
            <person name="Ohm R."/>
            <person name="Pangilinan J."/>
            <person name="Park H.-J."/>
            <person name="Ramirez L."/>
            <person name="Alfaro M."/>
            <person name="Sun H."/>
            <person name="Tritt A."/>
            <person name="Yoshinaga Y."/>
            <person name="Zwiers L.-H."/>
            <person name="Turgeon B."/>
            <person name="Goodwin S."/>
            <person name="Spatafora J."/>
            <person name="Crous P."/>
            <person name="Grigoriev I."/>
        </authorList>
    </citation>
    <scope>NUCLEOTIDE SEQUENCE</scope>
    <source>
        <strain evidence="2">CBS 113979</strain>
    </source>
</reference>
<protein>
    <submittedName>
        <fullName evidence="2">Uncharacterized protein</fullName>
    </submittedName>
</protein>
<keyword evidence="3" id="KW-1185">Reference proteome</keyword>
<dbReference type="AlphaFoldDB" id="A0A6G1GXN0"/>
<evidence type="ECO:0000256" key="1">
    <source>
        <dbReference type="SAM" id="MobiDB-lite"/>
    </source>
</evidence>
<accession>A0A6G1GXN0</accession>
<proteinExistence type="predicted"/>
<feature type="compositionally biased region" description="Polar residues" evidence="1">
    <location>
        <begin position="21"/>
        <end position="32"/>
    </location>
</feature>
<evidence type="ECO:0000313" key="3">
    <source>
        <dbReference type="Proteomes" id="UP000800041"/>
    </source>
</evidence>
<feature type="region of interest" description="Disordered" evidence="1">
    <location>
        <begin position="1"/>
        <end position="40"/>
    </location>
</feature>
<dbReference type="EMBL" id="ML977161">
    <property type="protein sequence ID" value="KAF1985547.1"/>
    <property type="molecule type" value="Genomic_DNA"/>
</dbReference>
<sequence length="71" mass="7615">MPAENSTSSRQSDEDRRFKQPSANATPPSSCITPAPPATASKYANLPVARRQSAPLPSPTICMIRSRSELS</sequence>
<name>A0A6G1GXN0_9PEZI</name>
<gene>
    <name evidence="2" type="ORF">K402DRAFT_394524</name>
</gene>
<evidence type="ECO:0000313" key="2">
    <source>
        <dbReference type="EMBL" id="KAF1985547.1"/>
    </source>
</evidence>
<organism evidence="2 3">
    <name type="scientific">Aulographum hederae CBS 113979</name>
    <dbReference type="NCBI Taxonomy" id="1176131"/>
    <lineage>
        <taxon>Eukaryota</taxon>
        <taxon>Fungi</taxon>
        <taxon>Dikarya</taxon>
        <taxon>Ascomycota</taxon>
        <taxon>Pezizomycotina</taxon>
        <taxon>Dothideomycetes</taxon>
        <taxon>Pleosporomycetidae</taxon>
        <taxon>Aulographales</taxon>
        <taxon>Aulographaceae</taxon>
    </lineage>
</organism>
<feature type="compositionally biased region" description="Polar residues" evidence="1">
    <location>
        <begin position="1"/>
        <end position="10"/>
    </location>
</feature>
<dbReference type="Proteomes" id="UP000800041">
    <property type="component" value="Unassembled WGS sequence"/>
</dbReference>